<sequence>MQWRFQILVACLDNKVTDAEVILRSLISINVKDKSCDLFKMYIFLVLTENWLLSNPMLEDKSVISEMWGVYLHNCSCQITSTDLRSYASKVRSKAVSSSRHQQQMIAFKGFLYIWFNSQIIEFTGIELQKMRINLQKMQLQNWNLAQSNSHILAEINLCKEKGKAKTNSQKNCSQEGEEAVDELTSNDNSKLCKGQRRRPTRSQSMGPSTTSKQVAEKETSESKRFRYQQHEPNEDLFEIEDEISTCSDSIWFTYQKRRNDENCAPAGSGRRESQRTSLGRPMRRAVQKVQSYKETPLNIKMRRSG</sequence>
<gene>
    <name evidence="1" type="ORF">LOK49_LG12G01787</name>
</gene>
<accession>A0ACC0FYU4</accession>
<name>A0ACC0FYU4_9ERIC</name>
<evidence type="ECO:0000313" key="2">
    <source>
        <dbReference type="Proteomes" id="UP001060215"/>
    </source>
</evidence>
<evidence type="ECO:0000313" key="1">
    <source>
        <dbReference type="EMBL" id="KAI7992541.1"/>
    </source>
</evidence>
<proteinExistence type="predicted"/>
<protein>
    <submittedName>
        <fullName evidence="1">Shugoshin-1</fullName>
    </submittedName>
</protein>
<dbReference type="Proteomes" id="UP001060215">
    <property type="component" value="Chromosome 13"/>
</dbReference>
<keyword evidence="2" id="KW-1185">Reference proteome</keyword>
<organism evidence="1 2">
    <name type="scientific">Camellia lanceoleosa</name>
    <dbReference type="NCBI Taxonomy" id="1840588"/>
    <lineage>
        <taxon>Eukaryota</taxon>
        <taxon>Viridiplantae</taxon>
        <taxon>Streptophyta</taxon>
        <taxon>Embryophyta</taxon>
        <taxon>Tracheophyta</taxon>
        <taxon>Spermatophyta</taxon>
        <taxon>Magnoliopsida</taxon>
        <taxon>eudicotyledons</taxon>
        <taxon>Gunneridae</taxon>
        <taxon>Pentapetalae</taxon>
        <taxon>asterids</taxon>
        <taxon>Ericales</taxon>
        <taxon>Theaceae</taxon>
        <taxon>Camellia</taxon>
    </lineage>
</organism>
<reference evidence="1 2" key="1">
    <citation type="journal article" date="2022" name="Plant J.">
        <title>Chromosome-level genome of Camellia lanceoleosa provides a valuable resource for understanding genome evolution and self-incompatibility.</title>
        <authorList>
            <person name="Gong W."/>
            <person name="Xiao S."/>
            <person name="Wang L."/>
            <person name="Liao Z."/>
            <person name="Chang Y."/>
            <person name="Mo W."/>
            <person name="Hu G."/>
            <person name="Li W."/>
            <person name="Zhao G."/>
            <person name="Zhu H."/>
            <person name="Hu X."/>
            <person name="Ji K."/>
            <person name="Xiang X."/>
            <person name="Song Q."/>
            <person name="Yuan D."/>
            <person name="Jin S."/>
            <person name="Zhang L."/>
        </authorList>
    </citation>
    <scope>NUCLEOTIDE SEQUENCE [LARGE SCALE GENOMIC DNA]</scope>
    <source>
        <strain evidence="1">SQ_2022a</strain>
    </source>
</reference>
<comment type="caution">
    <text evidence="1">The sequence shown here is derived from an EMBL/GenBank/DDBJ whole genome shotgun (WGS) entry which is preliminary data.</text>
</comment>
<dbReference type="EMBL" id="CM045770">
    <property type="protein sequence ID" value="KAI7992541.1"/>
    <property type="molecule type" value="Genomic_DNA"/>
</dbReference>